<comment type="caution">
    <text evidence="3">The sequence shown here is derived from an EMBL/GenBank/DDBJ whole genome shotgun (WGS) entry which is preliminary data.</text>
</comment>
<evidence type="ECO:0000256" key="1">
    <source>
        <dbReference type="SAM" id="MobiDB-lite"/>
    </source>
</evidence>
<feature type="transmembrane region" description="Helical" evidence="2">
    <location>
        <begin position="44"/>
        <end position="65"/>
    </location>
</feature>
<proteinExistence type="predicted"/>
<evidence type="ECO:0000256" key="2">
    <source>
        <dbReference type="SAM" id="Phobius"/>
    </source>
</evidence>
<feature type="compositionally biased region" description="Basic and acidic residues" evidence="1">
    <location>
        <begin position="334"/>
        <end position="347"/>
    </location>
</feature>
<feature type="transmembrane region" description="Helical" evidence="2">
    <location>
        <begin position="12"/>
        <end position="32"/>
    </location>
</feature>
<keyword evidence="2" id="KW-1133">Transmembrane helix</keyword>
<organism evidence="3 4">
    <name type="scientific">Nocardia pulmonis</name>
    <dbReference type="NCBI Taxonomy" id="2951408"/>
    <lineage>
        <taxon>Bacteria</taxon>
        <taxon>Bacillati</taxon>
        <taxon>Actinomycetota</taxon>
        <taxon>Actinomycetes</taxon>
        <taxon>Mycobacteriales</taxon>
        <taxon>Nocardiaceae</taxon>
        <taxon>Nocardia</taxon>
    </lineage>
</organism>
<evidence type="ECO:0000313" key="4">
    <source>
        <dbReference type="Proteomes" id="UP001139157"/>
    </source>
</evidence>
<keyword evidence="4" id="KW-1185">Reference proteome</keyword>
<dbReference type="Proteomes" id="UP001139157">
    <property type="component" value="Unassembled WGS sequence"/>
</dbReference>
<feature type="transmembrane region" description="Helical" evidence="2">
    <location>
        <begin position="194"/>
        <end position="220"/>
    </location>
</feature>
<dbReference type="AlphaFoldDB" id="A0A9X2EGS5"/>
<dbReference type="RefSeq" id="WP_251917526.1">
    <property type="nucleotide sequence ID" value="NZ_JAMRXG010000019.1"/>
</dbReference>
<keyword evidence="2" id="KW-0812">Transmembrane</keyword>
<feature type="transmembrane region" description="Helical" evidence="2">
    <location>
        <begin position="119"/>
        <end position="141"/>
    </location>
</feature>
<name>A0A9X2EGS5_9NOCA</name>
<keyword evidence="2" id="KW-0472">Membrane</keyword>
<feature type="region of interest" description="Disordered" evidence="1">
    <location>
        <begin position="315"/>
        <end position="347"/>
    </location>
</feature>
<sequence>MRLRRRAATQWLLFWSLLLGFVFYESAALIFVPGLAEFFGIRHGFGLLTQMTGLAWNVSTVLLVLSWRHGEVPRRRAWQLGVLFLVGELLFAVTFVWMYPGPAGANYIVHVAGRPVGTVYLLTYAVSMLATKAMVVAICLPQLRHVAATTTRIGIVAVIVGSALIGTFGLARLLSGIQPLIGVDAQRWEAVALLLHVLGAVVYVVGIVFVEIASGVVVLVSEARHLLRLRPLCAAVVREFPQLDEPPRPAPGDLLSAQRLGTQVVRRVVLLSDAAVLLGRGAAAEPGKIGAPTDFDDDVHAAYRAELRRMLTAARSYRRTRRQGPPAAVLRDCLAPDRPRAEALPEP</sequence>
<evidence type="ECO:0000313" key="3">
    <source>
        <dbReference type="EMBL" id="MCM6778066.1"/>
    </source>
</evidence>
<gene>
    <name evidence="3" type="ORF">NDR86_31735</name>
</gene>
<protein>
    <submittedName>
        <fullName evidence="3">Uncharacterized protein</fullName>
    </submittedName>
</protein>
<feature type="transmembrane region" description="Helical" evidence="2">
    <location>
        <begin position="153"/>
        <end position="174"/>
    </location>
</feature>
<accession>A0A9X2EGS5</accession>
<reference evidence="3" key="1">
    <citation type="submission" date="2022-06" db="EMBL/GenBank/DDBJ databases">
        <title>Novel species in genus nocardia.</title>
        <authorList>
            <person name="Li F."/>
        </authorList>
    </citation>
    <scope>NUCLEOTIDE SEQUENCE</scope>
    <source>
        <strain evidence="3">CDC141</strain>
    </source>
</reference>
<dbReference type="EMBL" id="JAMRXG010000019">
    <property type="protein sequence ID" value="MCM6778066.1"/>
    <property type="molecule type" value="Genomic_DNA"/>
</dbReference>
<feature type="transmembrane region" description="Helical" evidence="2">
    <location>
        <begin position="77"/>
        <end position="99"/>
    </location>
</feature>